<accession>A0A2I1HLC0</accession>
<dbReference type="PANTHER" id="PTHR35385:SF2">
    <property type="entry name" value="PROTEIN B, PUTATIVE-RELATED"/>
    <property type="match status" value="1"/>
</dbReference>
<keyword evidence="1" id="KW-0863">Zinc-finger</keyword>
<gene>
    <name evidence="4" type="ORF">RhiirA4_482542</name>
</gene>
<keyword evidence="5" id="KW-1185">Reference proteome</keyword>
<keyword evidence="1" id="KW-0479">Metal-binding</keyword>
<comment type="caution">
    <text evidence="4">The sequence shown here is derived from an EMBL/GenBank/DDBJ whole genome shotgun (WGS) entry which is preliminary data.</text>
</comment>
<evidence type="ECO:0000259" key="3">
    <source>
        <dbReference type="PROSITE" id="PS50966"/>
    </source>
</evidence>
<feature type="domain" description="SWIM-type" evidence="3">
    <location>
        <begin position="227"/>
        <end position="258"/>
    </location>
</feature>
<dbReference type="EMBL" id="LLXI01003672">
    <property type="protein sequence ID" value="PKY59630.1"/>
    <property type="molecule type" value="Genomic_DNA"/>
</dbReference>
<reference evidence="4 5" key="1">
    <citation type="submission" date="2015-10" db="EMBL/GenBank/DDBJ databases">
        <title>Genome analyses suggest a sexual origin of heterokaryosis in a supposedly ancient asexual fungus.</title>
        <authorList>
            <person name="Ropars J."/>
            <person name="Sedzielewska K."/>
            <person name="Noel J."/>
            <person name="Charron P."/>
            <person name="Farinelli L."/>
            <person name="Marton T."/>
            <person name="Kruger M."/>
            <person name="Pelin A."/>
            <person name="Brachmann A."/>
            <person name="Corradi N."/>
        </authorList>
    </citation>
    <scope>NUCLEOTIDE SEQUENCE [LARGE SCALE GENOMIC DNA]</scope>
    <source>
        <strain evidence="4 5">A4</strain>
    </source>
</reference>
<name>A0A2I1HLC0_9GLOM</name>
<evidence type="ECO:0000256" key="2">
    <source>
        <dbReference type="SAM" id="MobiDB-lite"/>
    </source>
</evidence>
<organism evidence="4 5">
    <name type="scientific">Rhizophagus irregularis</name>
    <dbReference type="NCBI Taxonomy" id="588596"/>
    <lineage>
        <taxon>Eukaryota</taxon>
        <taxon>Fungi</taxon>
        <taxon>Fungi incertae sedis</taxon>
        <taxon>Mucoromycota</taxon>
        <taxon>Glomeromycotina</taxon>
        <taxon>Glomeromycetes</taxon>
        <taxon>Glomerales</taxon>
        <taxon>Glomeraceae</taxon>
        <taxon>Rhizophagus</taxon>
    </lineage>
</organism>
<protein>
    <recommendedName>
        <fullName evidence="3">SWIM-type domain-containing protein</fullName>
    </recommendedName>
</protein>
<dbReference type="VEuPathDB" id="FungiDB:RhiirA1_390017"/>
<dbReference type="PANTHER" id="PTHR35385">
    <property type="entry name" value="PROTEIN B, PUTATIVE-RELATED-RELATED"/>
    <property type="match status" value="1"/>
</dbReference>
<sequence>MATPYAFFGHGPQVGPEVFLTDDLSAERNALEICWPRGICLLCTFHVLQAFWRWLYDSKHQINKEDRPLIMAKMKLILYTQSKMEMDKHYYEFKQSFYQCYPQLRKHFELLWERCFSWALSYRTELHIHGNNTNNYVERSFSILKDIVFAHTQAYNCVQVFQFVTTNIERFYVHRLLNFAHKHSGTYRVTKRFLCPGWESVDKDNIKKSNVENEYSVVSTRNDNLTYTVNIEIRICSCPVGINGAPCKHQGAVSAKFHITTLNFLPSLTSEDRMLYAYIALGYTAKDRSFYASLRAGFAQQEIVPRTEMEISANVQDRLETSANVLIRKSNESDEGNKGNIGNISSFTNFLEEIKDDYIKGGTQLCIALDKFADRYKVAKLKSIPRLVSFLYDLKHGLDPTSSRIKSGSMIRVQVESVKRRKTEGSGRKRKLPVSVKEKENLDPQIIPSRKKRKTSKKEHKLSRNVLKNQPN</sequence>
<evidence type="ECO:0000256" key="1">
    <source>
        <dbReference type="PROSITE-ProRule" id="PRU00325"/>
    </source>
</evidence>
<dbReference type="AlphaFoldDB" id="A0A2I1HLC0"/>
<dbReference type="PROSITE" id="PS50966">
    <property type="entry name" value="ZF_SWIM"/>
    <property type="match status" value="1"/>
</dbReference>
<evidence type="ECO:0000313" key="5">
    <source>
        <dbReference type="Proteomes" id="UP000234323"/>
    </source>
</evidence>
<keyword evidence="1" id="KW-0862">Zinc</keyword>
<proteinExistence type="predicted"/>
<evidence type="ECO:0000313" key="4">
    <source>
        <dbReference type="EMBL" id="PKY59630.1"/>
    </source>
</evidence>
<dbReference type="GO" id="GO:0008270">
    <property type="term" value="F:zinc ion binding"/>
    <property type="evidence" value="ECO:0007669"/>
    <property type="project" value="UniProtKB-KW"/>
</dbReference>
<dbReference type="VEuPathDB" id="FungiDB:RhiirFUN_023262"/>
<dbReference type="Pfam" id="PF04434">
    <property type="entry name" value="SWIM"/>
    <property type="match status" value="1"/>
</dbReference>
<dbReference type="InterPro" id="IPR007527">
    <property type="entry name" value="Znf_SWIM"/>
</dbReference>
<feature type="region of interest" description="Disordered" evidence="2">
    <location>
        <begin position="417"/>
        <end position="472"/>
    </location>
</feature>
<feature type="compositionally biased region" description="Basic residues" evidence="2">
    <location>
        <begin position="449"/>
        <end position="463"/>
    </location>
</feature>
<dbReference type="Proteomes" id="UP000234323">
    <property type="component" value="Unassembled WGS sequence"/>
</dbReference>